<dbReference type="EMBL" id="OV725081">
    <property type="protein sequence ID" value="CAH1401711.1"/>
    <property type="molecule type" value="Genomic_DNA"/>
</dbReference>
<keyword evidence="2" id="KW-1185">Reference proteome</keyword>
<gene>
    <name evidence="1" type="ORF">NEZAVI_LOCUS10676</name>
</gene>
<reference evidence="1" key="1">
    <citation type="submission" date="2022-01" db="EMBL/GenBank/DDBJ databases">
        <authorList>
            <person name="King R."/>
        </authorList>
    </citation>
    <scope>NUCLEOTIDE SEQUENCE</scope>
</reference>
<dbReference type="Proteomes" id="UP001152798">
    <property type="component" value="Chromosome 5"/>
</dbReference>
<organism evidence="1 2">
    <name type="scientific">Nezara viridula</name>
    <name type="common">Southern green stink bug</name>
    <name type="synonym">Cimex viridulus</name>
    <dbReference type="NCBI Taxonomy" id="85310"/>
    <lineage>
        <taxon>Eukaryota</taxon>
        <taxon>Metazoa</taxon>
        <taxon>Ecdysozoa</taxon>
        <taxon>Arthropoda</taxon>
        <taxon>Hexapoda</taxon>
        <taxon>Insecta</taxon>
        <taxon>Pterygota</taxon>
        <taxon>Neoptera</taxon>
        <taxon>Paraneoptera</taxon>
        <taxon>Hemiptera</taxon>
        <taxon>Heteroptera</taxon>
        <taxon>Panheteroptera</taxon>
        <taxon>Pentatomomorpha</taxon>
        <taxon>Pentatomoidea</taxon>
        <taxon>Pentatomidae</taxon>
        <taxon>Pentatominae</taxon>
        <taxon>Nezara</taxon>
    </lineage>
</organism>
<accession>A0A9P0MSL1</accession>
<evidence type="ECO:0000313" key="2">
    <source>
        <dbReference type="Proteomes" id="UP001152798"/>
    </source>
</evidence>
<dbReference type="AlphaFoldDB" id="A0A9P0MSL1"/>
<name>A0A9P0MSL1_NEZVI</name>
<protein>
    <submittedName>
        <fullName evidence="1">Uncharacterized protein</fullName>
    </submittedName>
</protein>
<sequence length="53" mass="6192">MTPPKPVLTSCYQRRPDLRGLCISIRLSPSSCQLGAHKIIVNMRRYRFKKLVY</sequence>
<evidence type="ECO:0000313" key="1">
    <source>
        <dbReference type="EMBL" id="CAH1401711.1"/>
    </source>
</evidence>
<proteinExistence type="predicted"/>